<feature type="transmembrane region" description="Helical" evidence="2">
    <location>
        <begin position="21"/>
        <end position="43"/>
    </location>
</feature>
<reference evidence="3" key="1">
    <citation type="journal article" date="2013" name="J. Plant Res.">
        <title>Effect of fungi and light on seed germination of three Opuntia species from semiarid lands of central Mexico.</title>
        <authorList>
            <person name="Delgado-Sanchez P."/>
            <person name="Jimenez-Bremont J.F."/>
            <person name="Guerrero-Gonzalez Mde L."/>
            <person name="Flores J."/>
        </authorList>
    </citation>
    <scope>NUCLEOTIDE SEQUENCE</scope>
    <source>
        <tissue evidence="3">Cladode</tissue>
    </source>
</reference>
<dbReference type="EMBL" id="GISG01099711">
    <property type="protein sequence ID" value="MBA4636344.1"/>
    <property type="molecule type" value="Transcribed_RNA"/>
</dbReference>
<reference evidence="3" key="2">
    <citation type="submission" date="2020-07" db="EMBL/GenBank/DDBJ databases">
        <authorList>
            <person name="Vera ALvarez R."/>
            <person name="Arias-Moreno D.M."/>
            <person name="Jimenez-Jacinto V."/>
            <person name="Jimenez-Bremont J.F."/>
            <person name="Swaminathan K."/>
            <person name="Moose S.P."/>
            <person name="Guerrero-Gonzalez M.L."/>
            <person name="Marino-Ramirez L."/>
            <person name="Landsman D."/>
            <person name="Rodriguez-Kessler M."/>
            <person name="Delgado-Sanchez P."/>
        </authorList>
    </citation>
    <scope>NUCLEOTIDE SEQUENCE</scope>
    <source>
        <tissue evidence="3">Cladode</tissue>
    </source>
</reference>
<evidence type="ECO:0000256" key="2">
    <source>
        <dbReference type="SAM" id="Phobius"/>
    </source>
</evidence>
<organism evidence="3">
    <name type="scientific">Opuntia streptacantha</name>
    <name type="common">Prickly pear cactus</name>
    <name type="synonym">Opuntia cardona</name>
    <dbReference type="NCBI Taxonomy" id="393608"/>
    <lineage>
        <taxon>Eukaryota</taxon>
        <taxon>Viridiplantae</taxon>
        <taxon>Streptophyta</taxon>
        <taxon>Embryophyta</taxon>
        <taxon>Tracheophyta</taxon>
        <taxon>Spermatophyta</taxon>
        <taxon>Magnoliopsida</taxon>
        <taxon>eudicotyledons</taxon>
        <taxon>Gunneridae</taxon>
        <taxon>Pentapetalae</taxon>
        <taxon>Caryophyllales</taxon>
        <taxon>Cactineae</taxon>
        <taxon>Cactaceae</taxon>
        <taxon>Opuntioideae</taxon>
        <taxon>Opuntia</taxon>
    </lineage>
</organism>
<feature type="compositionally biased region" description="Basic and acidic residues" evidence="1">
    <location>
        <begin position="70"/>
        <end position="90"/>
    </location>
</feature>
<proteinExistence type="predicted"/>
<protein>
    <submittedName>
        <fullName evidence="3">Uncharacterized protein</fullName>
    </submittedName>
</protein>
<keyword evidence="2" id="KW-0812">Transmembrane</keyword>
<feature type="compositionally biased region" description="Low complexity" evidence="1">
    <location>
        <begin position="56"/>
        <end position="66"/>
    </location>
</feature>
<evidence type="ECO:0000256" key="1">
    <source>
        <dbReference type="SAM" id="MobiDB-lite"/>
    </source>
</evidence>
<dbReference type="AlphaFoldDB" id="A0A7C9DDE2"/>
<accession>A0A7C9DDE2</accession>
<evidence type="ECO:0000313" key="3">
    <source>
        <dbReference type="EMBL" id="MBA4636344.1"/>
    </source>
</evidence>
<keyword evidence="2" id="KW-1133">Transmembrane helix</keyword>
<name>A0A7C9DDE2_OPUST</name>
<feature type="region of interest" description="Disordered" evidence="1">
    <location>
        <begin position="45"/>
        <end position="106"/>
    </location>
</feature>
<keyword evidence="2" id="KW-0472">Membrane</keyword>
<sequence>MMNDTTKMTAQDQISKAEKGVGFGIGSAGIISVFTMLLTASAVNPATQREASHPPTTTTYSSTLATEVSKSSEIHEFSPRRLKKPQDGHKFTPKKVFPTTHTHTHP</sequence>